<keyword evidence="3" id="KW-1185">Reference proteome</keyword>
<dbReference type="AlphaFoldDB" id="A0A9W8AE27"/>
<dbReference type="PANTHER" id="PTHR11787">
    <property type="entry name" value="RAB GDP-DISSOCIATION INHIBITOR"/>
    <property type="match status" value="1"/>
</dbReference>
<dbReference type="GO" id="GO:0005634">
    <property type="term" value="C:nucleus"/>
    <property type="evidence" value="ECO:0007669"/>
    <property type="project" value="TreeGrafter"/>
</dbReference>
<comment type="similarity">
    <text evidence="1">Belongs to the Rab GDI family.</text>
</comment>
<dbReference type="GO" id="GO:0007264">
    <property type="term" value="P:small GTPase-mediated signal transduction"/>
    <property type="evidence" value="ECO:0007669"/>
    <property type="project" value="InterPro"/>
</dbReference>
<accession>A0A9W8AE27</accession>
<sequence length="635" mass="68834">MDSFSGLDETVYDCIVLGTGLTESILAGALARADKTVLHIDANPYYGAEWTCFNLTDLLRWYTDHIQAVDDDAPYYVASERRAYTNLALQIGPLCAPEQQSSPLCTALAALPCDFPNTMRETDIPSTVRDYFAEVARLALAHPAELQSYLPGLGPLPGATSFVWEDAAKTLAAESSSLTGSLDLALQYLTLATLLARNRDFNLDLTPRLAHCRGDLIDLLVSSGVGKHLEFRGLDRVYVADTKARQLMRAPNSKGDIFTSKDLTLIEKRKLMQCLTTLVDEEREVDYLADPSADFRTLLIDKFKLQGKLLDAVLYTVAIADPTPVGISVGEGVARLRLYLRSIGRFGTMALLCPVYGGGSELTQAFCRLAAVNAGVYVLDGQLQGVEWGPTTAPQIDRADGHRVTVTNAAGQRLRARHLVTHPRYLLESTVTSIDYHPALDHAILILDRPVIDTDEACLIALPAAVSTTNTAPVYALQMGYSARVCPKGICVIHLVGPSRENDGPTPAARFASAVDQLLHYNVTPERNAAGAEASAVDPKETPAPSAPQTLVALYFTHRSVRYTEVRLADGVPTGLEAKDTPCVLTTGGPDPTLVFDGAVEQARRLVYTLYPGLVADADQSTLFIDPMPDPEEME</sequence>
<dbReference type="GO" id="GO:0005829">
    <property type="term" value="C:cytosol"/>
    <property type="evidence" value="ECO:0007669"/>
    <property type="project" value="TreeGrafter"/>
</dbReference>
<proteinExistence type="inferred from homology"/>
<organism evidence="2 3">
    <name type="scientific">Tieghemiomyces parasiticus</name>
    <dbReference type="NCBI Taxonomy" id="78921"/>
    <lineage>
        <taxon>Eukaryota</taxon>
        <taxon>Fungi</taxon>
        <taxon>Fungi incertae sedis</taxon>
        <taxon>Zoopagomycota</taxon>
        <taxon>Kickxellomycotina</taxon>
        <taxon>Dimargaritomycetes</taxon>
        <taxon>Dimargaritales</taxon>
        <taxon>Dimargaritaceae</taxon>
        <taxon>Tieghemiomyces</taxon>
    </lineage>
</organism>
<gene>
    <name evidence="2" type="ORF">IWQ60_004562</name>
</gene>
<dbReference type="GO" id="GO:0016192">
    <property type="term" value="P:vesicle-mediated transport"/>
    <property type="evidence" value="ECO:0007669"/>
    <property type="project" value="TreeGrafter"/>
</dbReference>
<evidence type="ECO:0008006" key="4">
    <source>
        <dbReference type="Google" id="ProtNLM"/>
    </source>
</evidence>
<dbReference type="OrthoDB" id="9446342at2759"/>
<dbReference type="Gene3D" id="3.50.50.60">
    <property type="entry name" value="FAD/NAD(P)-binding domain"/>
    <property type="match status" value="2"/>
</dbReference>
<dbReference type="PRINTS" id="PR00891">
    <property type="entry name" value="RABGDIREP"/>
</dbReference>
<dbReference type="EMBL" id="JANBPT010000223">
    <property type="protein sequence ID" value="KAJ1925442.1"/>
    <property type="molecule type" value="Genomic_DNA"/>
</dbReference>
<reference evidence="2" key="1">
    <citation type="submission" date="2022-07" db="EMBL/GenBank/DDBJ databases">
        <title>Phylogenomic reconstructions and comparative analyses of Kickxellomycotina fungi.</title>
        <authorList>
            <person name="Reynolds N.K."/>
            <person name="Stajich J.E."/>
            <person name="Barry K."/>
            <person name="Grigoriev I.V."/>
            <person name="Crous P."/>
            <person name="Smith M.E."/>
        </authorList>
    </citation>
    <scope>NUCLEOTIDE SEQUENCE</scope>
    <source>
        <strain evidence="2">RSA 861</strain>
    </source>
</reference>
<protein>
    <recommendedName>
        <fullName evidence="4">Rab proteins geranylgeranyltransferase component</fullName>
    </recommendedName>
</protein>
<dbReference type="SUPFAM" id="SSF51905">
    <property type="entry name" value="FAD/NAD(P)-binding domain"/>
    <property type="match status" value="1"/>
</dbReference>
<evidence type="ECO:0000256" key="1">
    <source>
        <dbReference type="ARBA" id="ARBA00005593"/>
    </source>
</evidence>
<dbReference type="Pfam" id="PF00996">
    <property type="entry name" value="GDI"/>
    <property type="match status" value="2"/>
</dbReference>
<evidence type="ECO:0000313" key="3">
    <source>
        <dbReference type="Proteomes" id="UP001150569"/>
    </source>
</evidence>
<dbReference type="Gene3D" id="3.30.519.10">
    <property type="entry name" value="Guanine Nucleotide Dissociation Inhibitor, domain 2"/>
    <property type="match status" value="1"/>
</dbReference>
<dbReference type="SUPFAM" id="SSF54373">
    <property type="entry name" value="FAD-linked reductases, C-terminal domain"/>
    <property type="match status" value="1"/>
</dbReference>
<evidence type="ECO:0000313" key="2">
    <source>
        <dbReference type="EMBL" id="KAJ1925442.1"/>
    </source>
</evidence>
<dbReference type="PANTHER" id="PTHR11787:SF4">
    <property type="entry name" value="CHM, RAB ESCORT PROTEIN 1"/>
    <property type="match status" value="1"/>
</dbReference>
<dbReference type="InterPro" id="IPR036188">
    <property type="entry name" value="FAD/NAD-bd_sf"/>
</dbReference>
<dbReference type="GO" id="GO:0005968">
    <property type="term" value="C:Rab-protein geranylgeranyltransferase complex"/>
    <property type="evidence" value="ECO:0007669"/>
    <property type="project" value="TreeGrafter"/>
</dbReference>
<comment type="caution">
    <text evidence="2">The sequence shown here is derived from an EMBL/GenBank/DDBJ whole genome shotgun (WGS) entry which is preliminary data.</text>
</comment>
<dbReference type="InterPro" id="IPR018203">
    <property type="entry name" value="GDP_dissociation_inhibitor"/>
</dbReference>
<dbReference type="Proteomes" id="UP001150569">
    <property type="component" value="Unassembled WGS sequence"/>
</dbReference>
<name>A0A9W8AE27_9FUNG</name>
<dbReference type="GO" id="GO:0005092">
    <property type="term" value="F:GDP-dissociation inhibitor activity"/>
    <property type="evidence" value="ECO:0007669"/>
    <property type="project" value="InterPro"/>
</dbReference>